<feature type="transmembrane region" description="Helical" evidence="1">
    <location>
        <begin position="90"/>
        <end position="108"/>
    </location>
</feature>
<keyword evidence="1" id="KW-0812">Transmembrane</keyword>
<dbReference type="Proteomes" id="UP000002754">
    <property type="component" value="Unassembled WGS sequence"/>
</dbReference>
<dbReference type="AlphaFoldDB" id="A0A094WFV4"/>
<dbReference type="RefSeq" id="WP_003323108.1">
    <property type="nucleotide sequence ID" value="NZ_ALPT02000116.1"/>
</dbReference>
<dbReference type="Pfam" id="PF04020">
    <property type="entry name" value="Phage_holin_4_2"/>
    <property type="match status" value="1"/>
</dbReference>
<dbReference type="eggNOG" id="COG1950">
    <property type="taxonomic scope" value="Bacteria"/>
</dbReference>
<evidence type="ECO:0000313" key="5">
    <source>
        <dbReference type="Proteomes" id="UP000297014"/>
    </source>
</evidence>
<sequence>MRWLIGLLLNAGLLMLLAQVFEGFYISGFMAAIIASLVLSVINMIVKPILLFFTLPITILTLGLFLLVINAVTLLLTAFVMGSYFTIEGFGLAVLAALIISIVQTFVIKPVKNA</sequence>
<evidence type="ECO:0000313" key="2">
    <source>
        <dbReference type="EMBL" id="KGA95656.1"/>
    </source>
</evidence>
<dbReference type="STRING" id="1218173.BALCAV_0221075"/>
<accession>A0A094WFV4</accession>
<feature type="transmembrane region" description="Helical" evidence="1">
    <location>
        <begin position="28"/>
        <end position="46"/>
    </location>
</feature>
<keyword evidence="1" id="KW-0472">Membrane</keyword>
<comment type="caution">
    <text evidence="2">The sequence shown here is derived from an EMBL/GenBank/DDBJ whole genome shotgun (WGS) entry which is preliminary data.</text>
</comment>
<keyword evidence="4" id="KW-1185">Reference proteome</keyword>
<reference evidence="3 5" key="2">
    <citation type="submission" date="2014-01" db="EMBL/GenBank/DDBJ databases">
        <title>Draft genome sequencing of Bacillus alcalophilus CGMCC 1.3604.</title>
        <authorList>
            <person name="Yang J."/>
            <person name="Diao L."/>
            <person name="Yang S."/>
        </authorList>
    </citation>
    <scope>NUCLEOTIDE SEQUENCE [LARGE SCALE GENOMIC DNA]</scope>
    <source>
        <strain evidence="3 5">CGMCC 1.3604</strain>
    </source>
</reference>
<gene>
    <name evidence="3" type="ORF">AJ85_17330</name>
    <name evidence="2" type="ORF">BALCAV_0221075</name>
</gene>
<evidence type="ECO:0000313" key="3">
    <source>
        <dbReference type="EMBL" id="THG89506.1"/>
    </source>
</evidence>
<reference evidence="2 4" key="1">
    <citation type="journal article" date="2014" name="Genome Announc.">
        <title>Draft Genome Sequence of Bacillus alcalophilus AV1934, a Classic Alkaliphile Isolated from Human Feces in 1934.</title>
        <authorList>
            <person name="Attie O."/>
            <person name="Jayaprakash A."/>
            <person name="Shah H."/>
            <person name="Paulsen I.T."/>
            <person name="Morino M."/>
            <person name="Takahashi Y."/>
            <person name="Narumi I."/>
            <person name="Sachidanandam R."/>
            <person name="Satoh K."/>
            <person name="Ito M."/>
            <person name="Krulwich T.A."/>
        </authorList>
    </citation>
    <scope>NUCLEOTIDE SEQUENCE [LARGE SCALE GENOMIC DNA]</scope>
    <source>
        <strain evidence="2 4">AV1934</strain>
    </source>
</reference>
<evidence type="ECO:0000313" key="4">
    <source>
        <dbReference type="Proteomes" id="UP000002754"/>
    </source>
</evidence>
<keyword evidence="1" id="KW-1133">Transmembrane helix</keyword>
<dbReference type="OrthoDB" id="7205479at2"/>
<organism evidence="2 4">
    <name type="scientific">Alkalihalobacillus alcalophilus ATCC 27647 = CGMCC 1.3604</name>
    <dbReference type="NCBI Taxonomy" id="1218173"/>
    <lineage>
        <taxon>Bacteria</taxon>
        <taxon>Bacillati</taxon>
        <taxon>Bacillota</taxon>
        <taxon>Bacilli</taxon>
        <taxon>Bacillales</taxon>
        <taxon>Bacillaceae</taxon>
        <taxon>Alkalihalobacillus</taxon>
    </lineage>
</organism>
<dbReference type="EMBL" id="JALP01000223">
    <property type="protein sequence ID" value="THG89506.1"/>
    <property type="molecule type" value="Genomic_DNA"/>
</dbReference>
<dbReference type="PANTHER" id="PTHR37309">
    <property type="entry name" value="SLR0284 PROTEIN"/>
    <property type="match status" value="1"/>
</dbReference>
<feature type="transmembrane region" description="Helical" evidence="1">
    <location>
        <begin position="58"/>
        <end position="84"/>
    </location>
</feature>
<proteinExistence type="predicted"/>
<dbReference type="PANTHER" id="PTHR37309:SF1">
    <property type="entry name" value="SLR0284 PROTEIN"/>
    <property type="match status" value="1"/>
</dbReference>
<protein>
    <submittedName>
        <fullName evidence="2">Membrane protein</fullName>
    </submittedName>
</protein>
<dbReference type="EMBL" id="ALPT02000116">
    <property type="protein sequence ID" value="KGA95656.1"/>
    <property type="molecule type" value="Genomic_DNA"/>
</dbReference>
<name>A0A094WFV4_ALKAL</name>
<dbReference type="InterPro" id="IPR007165">
    <property type="entry name" value="Phage_holin_4_2"/>
</dbReference>
<evidence type="ECO:0000256" key="1">
    <source>
        <dbReference type="SAM" id="Phobius"/>
    </source>
</evidence>
<dbReference type="Proteomes" id="UP000297014">
    <property type="component" value="Unassembled WGS sequence"/>
</dbReference>